<dbReference type="EMBL" id="CP003274">
    <property type="protein sequence ID" value="AFL77160.1"/>
    <property type="molecule type" value="Genomic_DNA"/>
</dbReference>
<dbReference type="HOGENOM" id="CLU_123734_0_0_10"/>
<dbReference type="Pfam" id="PF07030">
    <property type="entry name" value="Phage_Mu_Gp36"/>
    <property type="match status" value="1"/>
</dbReference>
<dbReference type="STRING" id="679935.Alfi_0786"/>
<protein>
    <submittedName>
        <fullName evidence="2">Mu-like prophage protein gp36</fullName>
    </submittedName>
</protein>
<sequence>MFLEDRDYKVVCNDDTLDIITQSDEQTRRDAERSAQEEVEGYLRARYDTAKAFAQTGDKRNAMLVRVTVSIALFYLGQSLPQFMGNEQRETMYNNAIAWLKDVQSGKAMPDLPLYESEDGEDPQNPVRFGSLPARKYTY</sequence>
<dbReference type="Proteomes" id="UP000006052">
    <property type="component" value="Chromosome"/>
</dbReference>
<proteinExistence type="predicted"/>
<dbReference type="PATRIC" id="fig|679935.3.peg.730"/>
<evidence type="ECO:0000313" key="2">
    <source>
        <dbReference type="EMBL" id="AFL77160.1"/>
    </source>
</evidence>
<name>I3YJJ2_ALIFI</name>
<feature type="region of interest" description="Disordered" evidence="1">
    <location>
        <begin position="110"/>
        <end position="139"/>
    </location>
</feature>
<evidence type="ECO:0000256" key="1">
    <source>
        <dbReference type="SAM" id="MobiDB-lite"/>
    </source>
</evidence>
<dbReference type="eggNOG" id="COG4387">
    <property type="taxonomic scope" value="Bacteria"/>
</dbReference>
<accession>I3YJJ2</accession>
<gene>
    <name evidence="2" type="ordered locus">Alfi_0786</name>
</gene>
<dbReference type="AlphaFoldDB" id="I3YJJ2"/>
<reference evidence="3" key="1">
    <citation type="journal article" date="2013" name="Stand. Genomic Sci.">
        <title>Complete genome sequence of the bile-resistant pigment-producing anaerobe Alistipes finegoldii type strain (AHN2437(T)).</title>
        <authorList>
            <person name="Mavromatis K."/>
            <person name="Stackebrandt E."/>
            <person name="Munk C."/>
            <person name="Lapidus A."/>
            <person name="Nolan M."/>
            <person name="Lucas S."/>
            <person name="Hammon N."/>
            <person name="Deshpande S."/>
            <person name="Cheng J.F."/>
            <person name="Tapia R."/>
            <person name="Goodwin L.A."/>
            <person name="Pitluck S."/>
            <person name="Liolios K."/>
            <person name="Pagani I."/>
            <person name="Ivanova N."/>
            <person name="Mikhailova N."/>
            <person name="Huntemann M."/>
            <person name="Pati A."/>
            <person name="Chen A."/>
            <person name="Palaniappan K."/>
            <person name="Land M."/>
            <person name="Hauser L."/>
            <person name="Rohde M."/>
            <person name="Gronow S."/>
            <person name="Goker M."/>
            <person name="Detter J.C."/>
            <person name="Bristow J."/>
            <person name="Eisen J.A."/>
            <person name="Markowitz V."/>
            <person name="Hugenholtz P."/>
            <person name="Kyrpides N.C."/>
            <person name="Klenk H.P."/>
            <person name="Woyke T."/>
        </authorList>
    </citation>
    <scope>NUCLEOTIDE SEQUENCE</scope>
    <source>
        <strain evidence="3">DSM 17242 / JCM 16770 / AHN 2437 / CCUG 46020 / CIP 107999</strain>
    </source>
</reference>
<dbReference type="InterPro" id="IPR009752">
    <property type="entry name" value="Phage_Mu_GpJ"/>
</dbReference>
<evidence type="ECO:0000313" key="3">
    <source>
        <dbReference type="Proteomes" id="UP000006052"/>
    </source>
</evidence>
<dbReference type="RefSeq" id="WP_014774844.1">
    <property type="nucleotide sequence ID" value="NC_018011.1"/>
</dbReference>
<organism evidence="2 3">
    <name type="scientific">Alistipes finegoldii (strain DSM 17242 / JCM 16770 / CCUG 46020 / CIP 107999 / KCTC 15236 / AHN 2437)</name>
    <dbReference type="NCBI Taxonomy" id="679935"/>
    <lineage>
        <taxon>Bacteria</taxon>
        <taxon>Pseudomonadati</taxon>
        <taxon>Bacteroidota</taxon>
        <taxon>Bacteroidia</taxon>
        <taxon>Bacteroidales</taxon>
        <taxon>Rikenellaceae</taxon>
        <taxon>Alistipes</taxon>
    </lineage>
</organism>
<dbReference type="KEGG" id="afd:Alfi_0786"/>